<feature type="transmembrane region" description="Helical" evidence="10">
    <location>
        <begin position="56"/>
        <end position="77"/>
    </location>
</feature>
<organism evidence="11">
    <name type="scientific">Aulacocentrum confusum</name>
    <dbReference type="NCBI Taxonomy" id="2767324"/>
    <lineage>
        <taxon>Eukaryota</taxon>
        <taxon>Metazoa</taxon>
        <taxon>Ecdysozoa</taxon>
        <taxon>Arthropoda</taxon>
        <taxon>Hexapoda</taxon>
        <taxon>Insecta</taxon>
        <taxon>Pterygota</taxon>
        <taxon>Neoptera</taxon>
        <taxon>Endopterygota</taxon>
        <taxon>Hymenoptera</taxon>
        <taxon>Apocrita</taxon>
        <taxon>Ichneumonoidea</taxon>
        <taxon>Braconidae</taxon>
        <taxon>Macrocentrinae</taxon>
        <taxon>Aulacocentrum</taxon>
    </lineage>
</organism>
<feature type="transmembrane region" description="Helical" evidence="10">
    <location>
        <begin position="280"/>
        <end position="304"/>
    </location>
</feature>
<dbReference type="Pfam" id="PF02949">
    <property type="entry name" value="7tm_6"/>
    <property type="match status" value="1"/>
</dbReference>
<dbReference type="GO" id="GO:0007165">
    <property type="term" value="P:signal transduction"/>
    <property type="evidence" value="ECO:0007669"/>
    <property type="project" value="UniProtKB-KW"/>
</dbReference>
<dbReference type="GO" id="GO:0005549">
    <property type="term" value="F:odorant binding"/>
    <property type="evidence" value="ECO:0007669"/>
    <property type="project" value="InterPro"/>
</dbReference>
<evidence type="ECO:0000256" key="10">
    <source>
        <dbReference type="RuleBase" id="RU351113"/>
    </source>
</evidence>
<evidence type="ECO:0000256" key="3">
    <source>
        <dbReference type="ARBA" id="ARBA00022606"/>
    </source>
</evidence>
<protein>
    <recommendedName>
        <fullName evidence="10">Odorant receptor</fullName>
    </recommendedName>
</protein>
<evidence type="ECO:0000256" key="1">
    <source>
        <dbReference type="ARBA" id="ARBA00004651"/>
    </source>
</evidence>
<gene>
    <name evidence="11" type="primary">OR9</name>
</gene>
<feature type="transmembrane region" description="Helical" evidence="10">
    <location>
        <begin position="316"/>
        <end position="337"/>
    </location>
</feature>
<evidence type="ECO:0000256" key="2">
    <source>
        <dbReference type="ARBA" id="ARBA00022475"/>
    </source>
</evidence>
<name>A0A7G8Z928_9HYME</name>
<dbReference type="AlphaFoldDB" id="A0A7G8Z928"/>
<evidence type="ECO:0000256" key="8">
    <source>
        <dbReference type="ARBA" id="ARBA00023170"/>
    </source>
</evidence>
<dbReference type="GO" id="GO:0005886">
    <property type="term" value="C:plasma membrane"/>
    <property type="evidence" value="ECO:0007669"/>
    <property type="project" value="UniProtKB-SubCell"/>
</dbReference>
<dbReference type="PANTHER" id="PTHR21137:SF35">
    <property type="entry name" value="ODORANT RECEPTOR 19A-RELATED"/>
    <property type="match status" value="1"/>
</dbReference>
<sequence length="413" mass="46798">MNTLEKKTDGSTTVSAKQSAADLDWAIGLNRKVLKIFGLWSYVGETKWHTVRSNCLTFLFVVGSFCFVTLPQTTALIKVWGNMILVVDNLILNVAATVSEVKVVITWLNKKALAKLLDEIKSDWFRKKKIHERQIMIKYANINRIMTILGLLCTIFSVVFCFTPIMFGIVPRTISNLTDKPGRRFPLQAVYLYDTSSIYGYYLTIFSQFLGSLLGSFCYTGIDVIFGMLVLHTCGQLENLSANIHAMINDIKTDIFQNILNTHIQTHYRLIRNVEMIESMFSLILLGLIGSFAVIFSIVGFQIVEEFGNTDVTIPQFIFHLNCLIAFLFFMFIYAWVGEYLVSQSDLVHMAIYNCNWINLTPKKSSQLIILLVRSQHSLQLTAGKLVPLTMSTYVSLLKSCGGYISFLLAVRK</sequence>
<evidence type="ECO:0000256" key="9">
    <source>
        <dbReference type="ARBA" id="ARBA00023224"/>
    </source>
</evidence>
<evidence type="ECO:0000256" key="7">
    <source>
        <dbReference type="ARBA" id="ARBA00023136"/>
    </source>
</evidence>
<keyword evidence="8 10" id="KW-0675">Receptor</keyword>
<evidence type="ECO:0000256" key="4">
    <source>
        <dbReference type="ARBA" id="ARBA00022692"/>
    </source>
</evidence>
<proteinExistence type="evidence at transcript level"/>
<reference evidence="11" key="1">
    <citation type="submission" date="2020-06" db="EMBL/GenBank/DDBJ databases">
        <authorList>
            <person name="Sheng S."/>
        </authorList>
    </citation>
    <scope>NUCLEOTIDE SEQUENCE</scope>
    <source>
        <tissue evidence="11">Antenna</tissue>
    </source>
</reference>
<keyword evidence="6 10" id="KW-1133">Transmembrane helix</keyword>
<keyword evidence="4 10" id="KW-0812">Transmembrane</keyword>
<feature type="transmembrane region" description="Helical" evidence="10">
    <location>
        <begin position="145"/>
        <end position="170"/>
    </location>
</feature>
<keyword evidence="7 10" id="KW-0472">Membrane</keyword>
<accession>A0A7G8Z928</accession>
<keyword evidence="5 10" id="KW-0552">Olfaction</keyword>
<comment type="similarity">
    <text evidence="10">Belongs to the insect chemoreceptor superfamily. Heteromeric odorant receptor channel (TC 1.A.69) family.</text>
</comment>
<dbReference type="InterPro" id="IPR004117">
    <property type="entry name" value="7tm6_olfct_rcpt"/>
</dbReference>
<comment type="caution">
    <text evidence="10">Lacks conserved residue(s) required for the propagation of feature annotation.</text>
</comment>
<comment type="subcellular location">
    <subcellularLocation>
        <location evidence="1 10">Cell membrane</location>
        <topology evidence="1 10">Multi-pass membrane protein</topology>
    </subcellularLocation>
</comment>
<dbReference type="PANTHER" id="PTHR21137">
    <property type="entry name" value="ODORANT RECEPTOR"/>
    <property type="match status" value="1"/>
</dbReference>
<feature type="transmembrane region" description="Helical" evidence="10">
    <location>
        <begin position="199"/>
        <end position="222"/>
    </location>
</feature>
<keyword evidence="2" id="KW-1003">Cell membrane</keyword>
<dbReference type="EMBL" id="MT670949">
    <property type="protein sequence ID" value="QNL14953.1"/>
    <property type="molecule type" value="mRNA"/>
</dbReference>
<feature type="transmembrane region" description="Helical" evidence="10">
    <location>
        <begin position="83"/>
        <end position="105"/>
    </location>
</feature>
<evidence type="ECO:0000313" key="11">
    <source>
        <dbReference type="EMBL" id="QNL14953.1"/>
    </source>
</evidence>
<dbReference type="GO" id="GO:0004984">
    <property type="term" value="F:olfactory receptor activity"/>
    <property type="evidence" value="ECO:0007669"/>
    <property type="project" value="InterPro"/>
</dbReference>
<keyword evidence="3 10" id="KW-0716">Sensory transduction</keyword>
<keyword evidence="9 10" id="KW-0807">Transducer</keyword>
<evidence type="ECO:0000256" key="5">
    <source>
        <dbReference type="ARBA" id="ARBA00022725"/>
    </source>
</evidence>
<evidence type="ECO:0000256" key="6">
    <source>
        <dbReference type="ARBA" id="ARBA00022989"/>
    </source>
</evidence>